<evidence type="ECO:0000313" key="2">
    <source>
        <dbReference type="EMBL" id="KKN30769.1"/>
    </source>
</evidence>
<dbReference type="Gene3D" id="3.40.50.2020">
    <property type="match status" value="1"/>
</dbReference>
<evidence type="ECO:0000259" key="1">
    <source>
        <dbReference type="Pfam" id="PF00156"/>
    </source>
</evidence>
<dbReference type="AlphaFoldDB" id="A0A0F9PKT5"/>
<dbReference type="Pfam" id="PF00156">
    <property type="entry name" value="Pribosyltran"/>
    <property type="match status" value="1"/>
</dbReference>
<dbReference type="PANTHER" id="PTHR43340">
    <property type="entry name" value="HYPOXANTHINE-GUANINE PHOSPHORIBOSYLTRANSFERASE"/>
    <property type="match status" value="1"/>
</dbReference>
<dbReference type="GO" id="GO:0006178">
    <property type="term" value="P:guanine salvage"/>
    <property type="evidence" value="ECO:0007669"/>
    <property type="project" value="TreeGrafter"/>
</dbReference>
<protein>
    <recommendedName>
        <fullName evidence="1">Phosphoribosyltransferase domain-containing protein</fullName>
    </recommendedName>
</protein>
<gene>
    <name evidence="2" type="ORF">LCGC14_0830740</name>
</gene>
<dbReference type="PANTHER" id="PTHR43340:SF1">
    <property type="entry name" value="HYPOXANTHINE PHOSPHORIBOSYLTRANSFERASE"/>
    <property type="match status" value="1"/>
</dbReference>
<dbReference type="GO" id="GO:0046100">
    <property type="term" value="P:hypoxanthine metabolic process"/>
    <property type="evidence" value="ECO:0007669"/>
    <property type="project" value="TreeGrafter"/>
</dbReference>
<dbReference type="InterPro" id="IPR050408">
    <property type="entry name" value="HGPRT"/>
</dbReference>
<name>A0A0F9PKT5_9ZZZZ</name>
<comment type="caution">
    <text evidence="2">The sequence shown here is derived from an EMBL/GenBank/DDBJ whole genome shotgun (WGS) entry which is preliminary data.</text>
</comment>
<accession>A0A0F9PKT5</accession>
<feature type="domain" description="Phosphoribosyltransferase" evidence="1">
    <location>
        <begin position="16"/>
        <end position="158"/>
    </location>
</feature>
<dbReference type="GO" id="GO:0004422">
    <property type="term" value="F:hypoxanthine phosphoribosyltransferase activity"/>
    <property type="evidence" value="ECO:0007669"/>
    <property type="project" value="TreeGrafter"/>
</dbReference>
<sequence length="182" mass="20470">MVQRRLVPNRILFSSDQIREAVGRLGSEVTPYHDHRTPLLVVGVLKGSFIFLADLVRHIRCHIEVDFIIASSYGPSTVSSGRVELRQDVRADIAGRTIILVEDIVDSGRTIARLRSHFLERGAKKVIVCALLTRGRRHEVLTGFVLESDTFVVGYGLDHHEKYRGLPEIWSSAWIEVDESGV</sequence>
<dbReference type="GO" id="GO:0005829">
    <property type="term" value="C:cytosol"/>
    <property type="evidence" value="ECO:0007669"/>
    <property type="project" value="TreeGrafter"/>
</dbReference>
<proteinExistence type="predicted"/>
<dbReference type="GO" id="GO:0032264">
    <property type="term" value="P:IMP salvage"/>
    <property type="evidence" value="ECO:0007669"/>
    <property type="project" value="TreeGrafter"/>
</dbReference>
<dbReference type="InterPro" id="IPR029057">
    <property type="entry name" value="PRTase-like"/>
</dbReference>
<dbReference type="GO" id="GO:0000287">
    <property type="term" value="F:magnesium ion binding"/>
    <property type="evidence" value="ECO:0007669"/>
    <property type="project" value="TreeGrafter"/>
</dbReference>
<dbReference type="SUPFAM" id="SSF53271">
    <property type="entry name" value="PRTase-like"/>
    <property type="match status" value="1"/>
</dbReference>
<organism evidence="2">
    <name type="scientific">marine sediment metagenome</name>
    <dbReference type="NCBI Taxonomy" id="412755"/>
    <lineage>
        <taxon>unclassified sequences</taxon>
        <taxon>metagenomes</taxon>
        <taxon>ecological metagenomes</taxon>
    </lineage>
</organism>
<dbReference type="CDD" id="cd06223">
    <property type="entry name" value="PRTases_typeI"/>
    <property type="match status" value="1"/>
</dbReference>
<dbReference type="GO" id="GO:0032263">
    <property type="term" value="P:GMP salvage"/>
    <property type="evidence" value="ECO:0007669"/>
    <property type="project" value="TreeGrafter"/>
</dbReference>
<dbReference type="EMBL" id="LAZR01002382">
    <property type="protein sequence ID" value="KKN30769.1"/>
    <property type="molecule type" value="Genomic_DNA"/>
</dbReference>
<reference evidence="2" key="1">
    <citation type="journal article" date="2015" name="Nature">
        <title>Complex archaea that bridge the gap between prokaryotes and eukaryotes.</title>
        <authorList>
            <person name="Spang A."/>
            <person name="Saw J.H."/>
            <person name="Jorgensen S.L."/>
            <person name="Zaremba-Niedzwiedzka K."/>
            <person name="Martijn J."/>
            <person name="Lind A.E."/>
            <person name="van Eijk R."/>
            <person name="Schleper C."/>
            <person name="Guy L."/>
            <person name="Ettema T.J."/>
        </authorList>
    </citation>
    <scope>NUCLEOTIDE SEQUENCE</scope>
</reference>
<dbReference type="InterPro" id="IPR000836">
    <property type="entry name" value="PRTase_dom"/>
</dbReference>